<keyword evidence="5" id="KW-0720">Serine protease</keyword>
<dbReference type="SUPFAM" id="SSF141986">
    <property type="entry name" value="LD-carboxypeptidase A C-terminal domain-like"/>
    <property type="match status" value="1"/>
</dbReference>
<keyword evidence="3" id="KW-0645">Protease</keyword>
<dbReference type="Pfam" id="PF02016">
    <property type="entry name" value="Peptidase_S66"/>
    <property type="match status" value="1"/>
</dbReference>
<dbReference type="PIRSF" id="PIRSF028757">
    <property type="entry name" value="LD-carboxypeptidase"/>
    <property type="match status" value="1"/>
</dbReference>
<dbReference type="Gene3D" id="3.40.50.10740">
    <property type="entry name" value="Class I glutamine amidotransferase-like"/>
    <property type="match status" value="1"/>
</dbReference>
<dbReference type="SUPFAM" id="SSF52317">
    <property type="entry name" value="Class I glutamine amidotransferase-like"/>
    <property type="match status" value="1"/>
</dbReference>
<comment type="caution">
    <text evidence="9">The sequence shown here is derived from an EMBL/GenBank/DDBJ whole genome shotgun (WGS) entry which is preliminary data.</text>
</comment>
<dbReference type="GO" id="GO:0008236">
    <property type="term" value="F:serine-type peptidase activity"/>
    <property type="evidence" value="ECO:0007669"/>
    <property type="project" value="UniProtKB-KW"/>
</dbReference>
<evidence type="ECO:0000313" key="10">
    <source>
        <dbReference type="Proteomes" id="UP000030437"/>
    </source>
</evidence>
<feature type="active site" description="Charge relay system" evidence="6">
    <location>
        <position position="206"/>
    </location>
</feature>
<dbReference type="STRING" id="1220589.CD32_18985"/>
<dbReference type="PANTHER" id="PTHR30237">
    <property type="entry name" value="MURAMOYLTETRAPEPTIDE CARBOXYPEPTIDASE"/>
    <property type="match status" value="1"/>
</dbReference>
<evidence type="ECO:0000256" key="6">
    <source>
        <dbReference type="PIRSR" id="PIRSR028757-1"/>
    </source>
</evidence>
<dbReference type="InterPro" id="IPR003507">
    <property type="entry name" value="S66_fam"/>
</dbReference>
<evidence type="ECO:0000259" key="7">
    <source>
        <dbReference type="Pfam" id="PF02016"/>
    </source>
</evidence>
<dbReference type="Proteomes" id="UP000030437">
    <property type="component" value="Unassembled WGS sequence"/>
</dbReference>
<dbReference type="InterPro" id="IPR027478">
    <property type="entry name" value="LdcA_N"/>
</dbReference>
<evidence type="ECO:0000313" key="9">
    <source>
        <dbReference type="EMBL" id="KGR82916.1"/>
    </source>
</evidence>
<feature type="active site" description="Charge relay system" evidence="6">
    <location>
        <position position="274"/>
    </location>
</feature>
<dbReference type="InterPro" id="IPR029062">
    <property type="entry name" value="Class_I_gatase-like"/>
</dbReference>
<evidence type="ECO:0000259" key="8">
    <source>
        <dbReference type="Pfam" id="PF17676"/>
    </source>
</evidence>
<evidence type="ECO:0000256" key="2">
    <source>
        <dbReference type="ARBA" id="ARBA00022645"/>
    </source>
</evidence>
<dbReference type="eggNOG" id="COG1619">
    <property type="taxonomic scope" value="Bacteria"/>
</dbReference>
<dbReference type="Gene3D" id="3.50.30.60">
    <property type="entry name" value="LD-carboxypeptidase A C-terminal domain-like"/>
    <property type="match status" value="1"/>
</dbReference>
<dbReference type="InterPro" id="IPR040921">
    <property type="entry name" value="Peptidase_S66C"/>
</dbReference>
<sequence length="303" mass="33478">MKIRPQRLKQGDTVGLVALSSPLKMEQLEAKTAFIESLGLHYKLGQTIGLPDGMLAGTDEERLEDLHAMIKDPEIKGIFCVRGGYGLARIVDQIDYQLLEENPKVIWGFSDVTSLHLAVNEFSNLVTFHGPMLSNGEEAMDALSAKMFQQLFSPLEIQYSEMISPLETISGGVVRGELTGGNLNRIVRTLGTKFEFNAQGKIIVLEDIKEELEHIDGMMNQLRQARKLEQAAGFVIGSFTELGKEETYEEVLGIMREYLAPLNKPVLAGFQIGHCKPNVAIPLGVEAILDADEKVLRILPGVE</sequence>
<name>A0A0A3IDS5_9BACI</name>
<dbReference type="RefSeq" id="WP_036157617.1">
    <property type="nucleotide sequence ID" value="NZ_AVCX01000002.1"/>
</dbReference>
<dbReference type="GO" id="GO:0004180">
    <property type="term" value="F:carboxypeptidase activity"/>
    <property type="evidence" value="ECO:0007669"/>
    <property type="project" value="UniProtKB-KW"/>
</dbReference>
<dbReference type="PANTHER" id="PTHR30237:SF2">
    <property type="entry name" value="MUREIN TETRAPEPTIDE CARBOXYPEPTIDASE"/>
    <property type="match status" value="1"/>
</dbReference>
<gene>
    <name evidence="9" type="ORF">CD32_18985</name>
</gene>
<feature type="domain" description="LD-carboxypeptidase C-terminal" evidence="8">
    <location>
        <begin position="175"/>
        <end position="288"/>
    </location>
</feature>
<evidence type="ECO:0000256" key="5">
    <source>
        <dbReference type="ARBA" id="ARBA00022825"/>
    </source>
</evidence>
<dbReference type="CDD" id="cd07025">
    <property type="entry name" value="Peptidase_S66"/>
    <property type="match status" value="1"/>
</dbReference>
<evidence type="ECO:0000256" key="4">
    <source>
        <dbReference type="ARBA" id="ARBA00022801"/>
    </source>
</evidence>
<evidence type="ECO:0000256" key="1">
    <source>
        <dbReference type="ARBA" id="ARBA00010233"/>
    </source>
</evidence>
<comment type="similarity">
    <text evidence="1">Belongs to the peptidase S66 family.</text>
</comment>
<dbReference type="InterPro" id="IPR027461">
    <property type="entry name" value="Carboxypeptidase_A_C_sf"/>
</dbReference>
<evidence type="ECO:0000256" key="3">
    <source>
        <dbReference type="ARBA" id="ARBA00022670"/>
    </source>
</evidence>
<keyword evidence="10" id="KW-1185">Reference proteome</keyword>
<keyword evidence="2" id="KW-0121">Carboxypeptidase</keyword>
<keyword evidence="4" id="KW-0378">Hydrolase</keyword>
<feature type="active site" description="Nucleophile" evidence="6">
    <location>
        <position position="110"/>
    </location>
</feature>
<dbReference type="InterPro" id="IPR040449">
    <property type="entry name" value="Peptidase_S66_N"/>
</dbReference>
<dbReference type="GO" id="GO:0006508">
    <property type="term" value="P:proteolysis"/>
    <property type="evidence" value="ECO:0007669"/>
    <property type="project" value="UniProtKB-KW"/>
</dbReference>
<protein>
    <submittedName>
        <fullName evidence="9">Peptidase S66</fullName>
    </submittedName>
</protein>
<dbReference type="EMBL" id="JPVP01000059">
    <property type="protein sequence ID" value="KGR82916.1"/>
    <property type="molecule type" value="Genomic_DNA"/>
</dbReference>
<dbReference type="AlphaFoldDB" id="A0A0A3IDS5"/>
<organism evidence="9 10">
    <name type="scientific">Lysinibacillus odysseyi 34hs-1 = NBRC 100172</name>
    <dbReference type="NCBI Taxonomy" id="1220589"/>
    <lineage>
        <taxon>Bacteria</taxon>
        <taxon>Bacillati</taxon>
        <taxon>Bacillota</taxon>
        <taxon>Bacilli</taxon>
        <taxon>Bacillales</taxon>
        <taxon>Bacillaceae</taxon>
        <taxon>Lysinibacillus</taxon>
    </lineage>
</organism>
<dbReference type="Pfam" id="PF17676">
    <property type="entry name" value="Peptidase_S66C"/>
    <property type="match status" value="1"/>
</dbReference>
<dbReference type="OrthoDB" id="9807329at2"/>
<accession>A0A0A3IDS5</accession>
<proteinExistence type="inferred from homology"/>
<feature type="domain" description="LD-carboxypeptidase N-terminal" evidence="7">
    <location>
        <begin position="14"/>
        <end position="130"/>
    </location>
</feature>
<reference evidence="9 10" key="1">
    <citation type="submission" date="2014-02" db="EMBL/GenBank/DDBJ databases">
        <title>Draft genome sequence of Lysinibacillus odysseyi NBRC 100172.</title>
        <authorList>
            <person name="Zhang F."/>
            <person name="Wang G."/>
            <person name="Zhang L."/>
        </authorList>
    </citation>
    <scope>NUCLEOTIDE SEQUENCE [LARGE SCALE GENOMIC DNA]</scope>
    <source>
        <strain evidence="9 10">NBRC 100172</strain>
    </source>
</reference>